<dbReference type="Proteomes" id="UP000198976">
    <property type="component" value="Chromosome I"/>
</dbReference>
<accession>A0ABY0VAI6</accession>
<feature type="region of interest" description="Disordered" evidence="1">
    <location>
        <begin position="256"/>
        <end position="282"/>
    </location>
</feature>
<organism evidence="2 3">
    <name type="scientific">Schaalia radingae</name>
    <dbReference type="NCBI Taxonomy" id="131110"/>
    <lineage>
        <taxon>Bacteria</taxon>
        <taxon>Bacillati</taxon>
        <taxon>Actinomycetota</taxon>
        <taxon>Actinomycetes</taxon>
        <taxon>Actinomycetales</taxon>
        <taxon>Actinomycetaceae</taxon>
        <taxon>Schaalia</taxon>
    </lineage>
</organism>
<dbReference type="EMBL" id="LT629792">
    <property type="protein sequence ID" value="SDU02798.1"/>
    <property type="molecule type" value="Genomic_DNA"/>
</dbReference>
<keyword evidence="3" id="KW-1185">Reference proteome</keyword>
<evidence type="ECO:0000313" key="3">
    <source>
        <dbReference type="Proteomes" id="UP000198976"/>
    </source>
</evidence>
<reference evidence="2 3" key="1">
    <citation type="submission" date="2016-10" db="EMBL/GenBank/DDBJ databases">
        <authorList>
            <person name="Varghese N."/>
            <person name="Submissions S."/>
        </authorList>
    </citation>
    <scope>NUCLEOTIDE SEQUENCE [LARGE SCALE GENOMIC DNA]</scope>
    <source>
        <strain evidence="2 3">DSM 9169</strain>
    </source>
</reference>
<proteinExistence type="predicted"/>
<evidence type="ECO:0000313" key="2">
    <source>
        <dbReference type="EMBL" id="SDU02798.1"/>
    </source>
</evidence>
<sequence>MALFEVENGRLVAAQFGHPVQGPIGEDVLDSVRNQVLEIVSRPLFPITWRDTSHHPDAAGTPRLTALDATGQVVCVEVTSHLDSDLLIASLSRLSDSAALSWTDLAREYAGGVEAFRTGWLRFRDSMPPTISAGPRLILVVGSIDDQVRPALDVLASSGVEVHELSMRALSSGRIFLDVQTVGPRLYGHVPHVLVSDAQSQATIGPAPSADNGLYARGETSWDPSEGDEDYLRADFDDATAQEDPETGAISIIAPHLPSRSERRHARHAQQRRDDTSEAVSVSADDEALELVAHMVGEQIALVLDTELATDTQFSEDRAHLTEQGVIVMAEAEFSDPTDALASLGLSGIDGWHAWHIDNAEGPTLAEALAEIRAVR</sequence>
<evidence type="ECO:0000256" key="1">
    <source>
        <dbReference type="SAM" id="MobiDB-lite"/>
    </source>
</evidence>
<evidence type="ECO:0008006" key="4">
    <source>
        <dbReference type="Google" id="ProtNLM"/>
    </source>
</evidence>
<name>A0ABY0VAI6_9ACTO</name>
<gene>
    <name evidence="2" type="ORF">SAMN04489714_1714</name>
</gene>
<protein>
    <recommendedName>
        <fullName evidence="4">RAMA domain-containing protein</fullName>
    </recommendedName>
</protein>
<feature type="region of interest" description="Disordered" evidence="1">
    <location>
        <begin position="204"/>
        <end position="230"/>
    </location>
</feature>
<dbReference type="RefSeq" id="WP_092648815.1">
    <property type="nucleotide sequence ID" value="NZ_LT629792.1"/>
</dbReference>